<comment type="caution">
    <text evidence="3">The sequence shown here is derived from an EMBL/GenBank/DDBJ whole genome shotgun (WGS) entry which is preliminary data.</text>
</comment>
<evidence type="ECO:0008006" key="5">
    <source>
        <dbReference type="Google" id="ProtNLM"/>
    </source>
</evidence>
<keyword evidence="1" id="KW-0472">Membrane</keyword>
<feature type="signal peptide" evidence="2">
    <location>
        <begin position="1"/>
        <end position="30"/>
    </location>
</feature>
<keyword evidence="1" id="KW-0812">Transmembrane</keyword>
<feature type="chain" id="PRO_5037221274" description="Lipoprotein" evidence="2">
    <location>
        <begin position="31"/>
        <end position="200"/>
    </location>
</feature>
<dbReference type="RefSeq" id="WP_209345555.1">
    <property type="nucleotide sequence ID" value="NZ_JAGIQL010000245.1"/>
</dbReference>
<evidence type="ECO:0000313" key="3">
    <source>
        <dbReference type="EMBL" id="MBP0461877.1"/>
    </source>
</evidence>
<proteinExistence type="predicted"/>
<dbReference type="AlphaFoldDB" id="A0A940ML78"/>
<gene>
    <name evidence="3" type="ORF">JFN87_31130</name>
</gene>
<keyword evidence="2" id="KW-0732">Signal</keyword>
<evidence type="ECO:0000256" key="1">
    <source>
        <dbReference type="SAM" id="Phobius"/>
    </source>
</evidence>
<reference evidence="3" key="1">
    <citation type="submission" date="2021-03" db="EMBL/GenBank/DDBJ databases">
        <title>Whole genome sequence of Streptomyces bomunensis MMS17-BM035.</title>
        <authorList>
            <person name="Lee J.H."/>
        </authorList>
    </citation>
    <scope>NUCLEOTIDE SEQUENCE</scope>
    <source>
        <strain evidence="3">MMS17-BM035</strain>
    </source>
</reference>
<accession>A0A940ML78</accession>
<sequence length="200" mass="20127">MRSVLLALRAAGAAAIFVAAPVYGATAAQAQDNVTATISPAVIAAQGQVQIKVEGCRHGQARVSSTAFVQAVTISSGSGDALYGDVSIKSFMAAGSYDISVSCDGHDHGHVGRFQVVDGRHDHGGRDHHRPYAPVHAGGGGTAVLAADAKDAAAPAEQSGPGTPYTVVGLVLAGVAAVTVAYRTTQRKRAAAVSASRKAD</sequence>
<keyword evidence="1" id="KW-1133">Transmembrane helix</keyword>
<dbReference type="EMBL" id="JAGIQL010000245">
    <property type="protein sequence ID" value="MBP0461877.1"/>
    <property type="molecule type" value="Genomic_DNA"/>
</dbReference>
<name>A0A940ML78_9ACTN</name>
<organism evidence="3 4">
    <name type="scientific">Streptomyces montanisoli</name>
    <dbReference type="NCBI Taxonomy" id="2798581"/>
    <lineage>
        <taxon>Bacteria</taxon>
        <taxon>Bacillati</taxon>
        <taxon>Actinomycetota</taxon>
        <taxon>Actinomycetes</taxon>
        <taxon>Kitasatosporales</taxon>
        <taxon>Streptomycetaceae</taxon>
        <taxon>Streptomyces</taxon>
    </lineage>
</organism>
<feature type="transmembrane region" description="Helical" evidence="1">
    <location>
        <begin position="165"/>
        <end position="182"/>
    </location>
</feature>
<dbReference type="Proteomes" id="UP000670475">
    <property type="component" value="Unassembled WGS sequence"/>
</dbReference>
<evidence type="ECO:0000313" key="4">
    <source>
        <dbReference type="Proteomes" id="UP000670475"/>
    </source>
</evidence>
<keyword evidence="4" id="KW-1185">Reference proteome</keyword>
<evidence type="ECO:0000256" key="2">
    <source>
        <dbReference type="SAM" id="SignalP"/>
    </source>
</evidence>
<protein>
    <recommendedName>
        <fullName evidence="5">Lipoprotein</fullName>
    </recommendedName>
</protein>